<keyword evidence="2" id="KW-0489">Methyltransferase</keyword>
<evidence type="ECO:0000313" key="2">
    <source>
        <dbReference type="EMBL" id="EIC22320.1"/>
    </source>
</evidence>
<dbReference type="STRING" id="631362.Thi970DRAFT_02573"/>
<dbReference type="InterPro" id="IPR013216">
    <property type="entry name" value="Methyltransf_11"/>
</dbReference>
<dbReference type="InterPro" id="IPR029063">
    <property type="entry name" value="SAM-dependent_MTases_sf"/>
</dbReference>
<sequence length="249" mass="29230">MRDTIKWLDKSALSQIDTQKYWNDLEIEKTKEWWITDGNYEKLFDYLQRSGLMAEYSKSEQYIPKSKPLKVADLAAGTGWTCALLSKLGNISEIHAVEISKHRLDLFEHSFRMFDGQIDKVYRYLGSFYDLKFRDASMDIVYLSQAFHHAQHPLQLLQECDRILKKKGLIILVGEHCIPLKKVFLKMIGSLKKGHLKFQFSSLFPLDPVLGDHYYTDLHYRVMFFKYGYKLKRVRALKKSIYIASKVLA</sequence>
<name>H8Z0B2_9GAMM</name>
<dbReference type="AlphaFoldDB" id="H8Z0B2"/>
<organism evidence="2 3">
    <name type="scientific">Thiorhodovibrio frisius</name>
    <dbReference type="NCBI Taxonomy" id="631362"/>
    <lineage>
        <taxon>Bacteria</taxon>
        <taxon>Pseudomonadati</taxon>
        <taxon>Pseudomonadota</taxon>
        <taxon>Gammaproteobacteria</taxon>
        <taxon>Chromatiales</taxon>
        <taxon>Chromatiaceae</taxon>
        <taxon>Thiorhodovibrio</taxon>
    </lineage>
</organism>
<dbReference type="GO" id="GO:0032259">
    <property type="term" value="P:methylation"/>
    <property type="evidence" value="ECO:0007669"/>
    <property type="project" value="UniProtKB-KW"/>
</dbReference>
<dbReference type="HOGENOM" id="CLU_1115362_0_0_6"/>
<reference evidence="2 3" key="2">
    <citation type="submission" date="2011-11" db="EMBL/GenBank/DDBJ databases">
        <authorList>
            <consortium name="US DOE Joint Genome Institute"/>
            <person name="Lucas S."/>
            <person name="Han J."/>
            <person name="Lapidus A."/>
            <person name="Cheng J.-F."/>
            <person name="Goodwin L."/>
            <person name="Pitluck S."/>
            <person name="Peters L."/>
            <person name="Ovchinnikova G."/>
            <person name="Zhang X."/>
            <person name="Detter J.C."/>
            <person name="Han C."/>
            <person name="Tapia R."/>
            <person name="Land M."/>
            <person name="Hauser L."/>
            <person name="Kyrpides N."/>
            <person name="Ivanova N."/>
            <person name="Pagani I."/>
            <person name="Vogl K."/>
            <person name="Liu Z."/>
            <person name="Overmann J."/>
            <person name="Frigaard N.-U."/>
            <person name="Bryant D."/>
            <person name="Woyke T."/>
        </authorList>
    </citation>
    <scope>NUCLEOTIDE SEQUENCE [LARGE SCALE GENOMIC DNA]</scope>
    <source>
        <strain evidence="2 3">970</strain>
    </source>
</reference>
<keyword evidence="3" id="KW-1185">Reference proteome</keyword>
<dbReference type="RefSeq" id="WP_009149043.1">
    <property type="nucleotide sequence ID" value="NZ_CP121471.1"/>
</dbReference>
<gene>
    <name evidence="2" type="ORF">Thi970DRAFT_02573</name>
</gene>
<dbReference type="PANTHER" id="PTHR43591:SF110">
    <property type="entry name" value="RHODANESE DOMAIN-CONTAINING PROTEIN"/>
    <property type="match status" value="1"/>
</dbReference>
<feature type="domain" description="Methyltransferase type 11" evidence="1">
    <location>
        <begin position="73"/>
        <end position="172"/>
    </location>
</feature>
<dbReference type="eggNOG" id="COG2226">
    <property type="taxonomic scope" value="Bacteria"/>
</dbReference>
<dbReference type="Proteomes" id="UP000002964">
    <property type="component" value="Unassembled WGS sequence"/>
</dbReference>
<dbReference type="OrthoDB" id="323463at2"/>
<reference evidence="3" key="1">
    <citation type="submission" date="2011-06" db="EMBL/GenBank/DDBJ databases">
        <authorList>
            <consortium name="US DOE Joint Genome Institute (JGI-PGF)"/>
            <person name="Lucas S."/>
            <person name="Han J."/>
            <person name="Lapidus A."/>
            <person name="Cheng J.-F."/>
            <person name="Goodwin L."/>
            <person name="Pitluck S."/>
            <person name="Peters L."/>
            <person name="Land M.L."/>
            <person name="Hauser L."/>
            <person name="Vogl K."/>
            <person name="Liu Z."/>
            <person name="Overmann J."/>
            <person name="Frigaard N.-U."/>
            <person name="Bryant D.A."/>
            <person name="Woyke T.J."/>
        </authorList>
    </citation>
    <scope>NUCLEOTIDE SEQUENCE [LARGE SCALE GENOMIC DNA]</scope>
    <source>
        <strain evidence="3">970</strain>
    </source>
</reference>
<dbReference type="EMBL" id="JH603169">
    <property type="protein sequence ID" value="EIC22320.1"/>
    <property type="molecule type" value="Genomic_DNA"/>
</dbReference>
<protein>
    <submittedName>
        <fullName evidence="2">Methylase involved in ubiquinone/menaquinone biosynthesis</fullName>
    </submittedName>
</protein>
<dbReference type="Pfam" id="PF08241">
    <property type="entry name" value="Methyltransf_11"/>
    <property type="match status" value="1"/>
</dbReference>
<keyword evidence="2" id="KW-0808">Transferase</keyword>
<keyword evidence="2" id="KW-0830">Ubiquinone</keyword>
<dbReference type="PANTHER" id="PTHR43591">
    <property type="entry name" value="METHYLTRANSFERASE"/>
    <property type="match status" value="1"/>
</dbReference>
<evidence type="ECO:0000259" key="1">
    <source>
        <dbReference type="Pfam" id="PF08241"/>
    </source>
</evidence>
<evidence type="ECO:0000313" key="3">
    <source>
        <dbReference type="Proteomes" id="UP000002964"/>
    </source>
</evidence>
<proteinExistence type="predicted"/>
<dbReference type="GO" id="GO:0008757">
    <property type="term" value="F:S-adenosylmethionine-dependent methyltransferase activity"/>
    <property type="evidence" value="ECO:0007669"/>
    <property type="project" value="InterPro"/>
</dbReference>
<accession>H8Z0B2</accession>
<dbReference type="SUPFAM" id="SSF53335">
    <property type="entry name" value="S-adenosyl-L-methionine-dependent methyltransferases"/>
    <property type="match status" value="1"/>
</dbReference>
<dbReference type="CDD" id="cd02440">
    <property type="entry name" value="AdoMet_MTases"/>
    <property type="match status" value="1"/>
</dbReference>
<dbReference type="Gene3D" id="3.40.50.150">
    <property type="entry name" value="Vaccinia Virus protein VP39"/>
    <property type="match status" value="1"/>
</dbReference>